<dbReference type="EMBL" id="LR134477">
    <property type="protein sequence ID" value="VEI18175.1"/>
    <property type="molecule type" value="Genomic_DNA"/>
</dbReference>
<dbReference type="Proteomes" id="UP000268658">
    <property type="component" value="Chromosome"/>
</dbReference>
<feature type="region of interest" description="Disordered" evidence="1">
    <location>
        <begin position="804"/>
        <end position="829"/>
    </location>
</feature>
<name>A0A3S4VLN3_ACTVI</name>
<dbReference type="Pfam" id="PF13625">
    <property type="entry name" value="Helicase_C_3"/>
    <property type="match status" value="1"/>
</dbReference>
<reference evidence="3 4" key="1">
    <citation type="submission" date="2018-12" db="EMBL/GenBank/DDBJ databases">
        <authorList>
            <consortium name="Pathogen Informatics"/>
        </authorList>
    </citation>
    <scope>NUCLEOTIDE SEQUENCE [LARGE SCALE GENOMIC DNA]</scope>
    <source>
        <strain evidence="3 4">NCTC10951</strain>
    </source>
</reference>
<feature type="compositionally biased region" description="Low complexity" evidence="1">
    <location>
        <begin position="600"/>
        <end position="609"/>
    </location>
</feature>
<evidence type="ECO:0000313" key="3">
    <source>
        <dbReference type="EMBL" id="VEI18175.1"/>
    </source>
</evidence>
<organism evidence="3 4">
    <name type="scientific">Actinomyces viscosus</name>
    <dbReference type="NCBI Taxonomy" id="1656"/>
    <lineage>
        <taxon>Bacteria</taxon>
        <taxon>Bacillati</taxon>
        <taxon>Actinomycetota</taxon>
        <taxon>Actinomycetes</taxon>
        <taxon>Actinomycetales</taxon>
        <taxon>Actinomycetaceae</taxon>
        <taxon>Actinomyces</taxon>
    </lineage>
</organism>
<proteinExistence type="predicted"/>
<evidence type="ECO:0000313" key="4">
    <source>
        <dbReference type="Proteomes" id="UP000268658"/>
    </source>
</evidence>
<dbReference type="KEGG" id="avc:NCTC10951_02569"/>
<evidence type="ECO:0000259" key="2">
    <source>
        <dbReference type="Pfam" id="PF13625"/>
    </source>
</evidence>
<sequence>MTDKTFLFQREATGNGECEIVSKSVTKARDGLRSAKENRMILRIMSLVVGVLRSLCDRYGRHCSASPLPALSVSRDRGRIFVRMSPSASTQDLAVHLTALPDREVAALLAARPDLAAPPSSSFLALATRAGAQGSVEQALAGLDAPTLAVAAAVVALDGPTGAEESGQFKETEGVEGVEGVEETGAAQAAEGEGAGGDDEPADVETARNLAGLIAAHLPLETEQVAQALERLNRLALVIEGRPVAALETVFGPHPFGLGPWAAEPPSAEQLPSTLEELEELEELSRAADEPPVPAASVEMLQALTWGPPAGTLRAGGRAPGAAPLIERGWLERSSDSRGRTRFILPRQVALALRGGLLTREDLSAPEASELETVGGDVVASESSFHAEETVRLVAALLEEWGREGGTIRRSGGVSVRALARTAEALGLETVEAARVIEIAAGAGLLGLDDDGATWVPSALAAGWLADSLPQRWAPLALAWTVSARTPWLTGTRDDDGVLRAALGPDLEAGWAARLRARVLALLGGLPPGTSATPAFVRAALTWESPRRTIPGGAISAVLAEAETLGITGGGALTEAGRILARRAAASLDEPDAASDDVMGSEGSANGAGSASGGAAGQAPSDEEALGALEAALAADLPAAVDMILVQSDLTAIVPGRPAPELGALLERTSVVESRGGALTVRFTPESVRGALDVGYSAEEIVEAIGRYSPAPLPDSLTVLIQDAARHHGAVRVRAVAALLRIGDEATAAGIMAEPRLKDLGLAEVAPGILVATASAGQVLRELRATGLAPVTEDADGHLVVGPATAQQARRAPEPSRPGSEHSVRRRRPSRRELAILVGRLRVGQEAMQAAGEAAVATDPVHALAVLRQAQSSRSRVRLSLAGPDGAVQERQVRVMAVEPGRVRLRDVVRETELTVAVHRIVSVEAG</sequence>
<dbReference type="AlphaFoldDB" id="A0A3S4VLN3"/>
<evidence type="ECO:0000256" key="1">
    <source>
        <dbReference type="SAM" id="MobiDB-lite"/>
    </source>
</evidence>
<gene>
    <name evidence="3" type="ORF">NCTC10951_02569</name>
</gene>
<feature type="domain" description="Helicase XPB/Ssl2 N-terminal" evidence="2">
    <location>
        <begin position="644"/>
        <end position="765"/>
    </location>
</feature>
<feature type="compositionally biased region" description="Basic and acidic residues" evidence="1">
    <location>
        <begin position="811"/>
        <end position="823"/>
    </location>
</feature>
<dbReference type="InterPro" id="IPR032830">
    <property type="entry name" value="XPB/Ssl2_N"/>
</dbReference>
<accession>A0A3S4VLN3</accession>
<protein>
    <recommendedName>
        <fullName evidence="2">Helicase XPB/Ssl2 N-terminal domain-containing protein</fullName>
    </recommendedName>
</protein>
<feature type="region of interest" description="Disordered" evidence="1">
    <location>
        <begin position="590"/>
        <end position="622"/>
    </location>
</feature>